<evidence type="ECO:0000256" key="10">
    <source>
        <dbReference type="ARBA" id="ARBA00022989"/>
    </source>
</evidence>
<dbReference type="InterPro" id="IPR036909">
    <property type="entry name" value="Cyt_c-like_dom_sf"/>
</dbReference>
<keyword evidence="7 13" id="KW-0479">Metal-binding</keyword>
<evidence type="ECO:0000256" key="14">
    <source>
        <dbReference type="SAM" id="Phobius"/>
    </source>
</evidence>
<comment type="similarity">
    <text evidence="2">Belongs to the cytochrome ubiquinol oxidase subunit 1 family.</text>
</comment>
<dbReference type="GO" id="GO:0019646">
    <property type="term" value="P:aerobic electron transport chain"/>
    <property type="evidence" value="ECO:0007669"/>
    <property type="project" value="InterPro"/>
</dbReference>
<accession>A0A6N6N4E7</accession>
<dbReference type="OrthoDB" id="9795893at2"/>
<evidence type="ECO:0000256" key="7">
    <source>
        <dbReference type="ARBA" id="ARBA00022723"/>
    </source>
</evidence>
<dbReference type="InterPro" id="IPR036280">
    <property type="entry name" value="Multihaem_cyt_sf"/>
</dbReference>
<dbReference type="AlphaFoldDB" id="A0A6N6N4E7"/>
<evidence type="ECO:0000256" key="2">
    <source>
        <dbReference type="ARBA" id="ARBA00009819"/>
    </source>
</evidence>
<dbReference type="GO" id="GO:0009055">
    <property type="term" value="F:electron transfer activity"/>
    <property type="evidence" value="ECO:0007669"/>
    <property type="project" value="InterPro"/>
</dbReference>
<dbReference type="GO" id="GO:0005886">
    <property type="term" value="C:plasma membrane"/>
    <property type="evidence" value="ECO:0007669"/>
    <property type="project" value="UniProtKB-SubCell"/>
</dbReference>
<comment type="subcellular location">
    <subcellularLocation>
        <location evidence="1">Cell membrane</location>
        <topology evidence="1">Multi-pass membrane protein</topology>
    </subcellularLocation>
</comment>
<feature type="transmembrane region" description="Helical" evidence="14">
    <location>
        <begin position="177"/>
        <end position="200"/>
    </location>
</feature>
<sequence>MQYPFWELTTYGGGFFIALIAVVHVYVAHFAVGGGLFLPLFESMAYKRDSEPLLAYVKSHTRFFLLLTMVFGGMTGVGIWYTISVLAPQATSTLIHTFVFGWATEWVCFLVEIVALLIYYYRFGKMSRASHLVVGWIYFVAAWLSLFLINGIIGFMLTPGGWLEGGGFWAAFFNPSFWPSLFFRTFMAFMIAGLFGFLTAHRIEDREARETVFRSCALWVSVSIVLAMLSGWWYCSVFPPEAAHRLALRAARITDFYRLIPIFAAGLFVLGAVMMVRLPRGARIALSLILFMLGFGFIGSFEFLREAGRKPYVIHGYMYSNQILPSEVEALDRDGLLATAKWVRPNLLQDGHRVEAGQKLFQLQCSGCHSIGGPMNDIMPLTEKYPVIGMDAKLSGMGTLSPMMPPFVGTPDERMALAEYIVNELHGGKPGNRVFEDVDLPVDIPPFNADTDEYVLLAWNNLGMHCISDSYSEWVLLPPANDIYAQLIRRGDTPQVITQGVTLHYHVQEGFERPAERCLFWKHVKSIFGAQPPDNVGLCGNGLAGEMHLQKEMKSFEASLIPVEPYPEGGGFNPFPIFTVEARDAETGRVLAVTKTVAPTSTEMGCKNCHGGPWAVDDLAGISQPTGRDVLKSHDRLSNTELVKAAQSGKPMLCQSCHPDPVLGAEGQPELLNLPAAIHGFHANFLSGRESEACAYCHPNRPDGPTKCLRGLHASANIGCVRCHGTLEDHALSLLKHEKEKGKPGADRLMLHLKPRMADSVNAINPRLPWMQEPDCRTCHVDPDETPDAFEASAFNVWTADGGQLYRNSPDRTGSMMCIACHNSPHANYPAVNKYGADRDNIGPLQYQGNNRSIGADDNCGVCHFGPVTWDAHHRGRVVPGGGAGEQ</sequence>
<keyword evidence="8" id="KW-0732">Signal</keyword>
<dbReference type="GO" id="GO:0020037">
    <property type="term" value="F:heme binding"/>
    <property type="evidence" value="ECO:0007669"/>
    <property type="project" value="InterPro"/>
</dbReference>
<evidence type="ECO:0000256" key="12">
    <source>
        <dbReference type="ARBA" id="ARBA00023136"/>
    </source>
</evidence>
<keyword evidence="12 14" id="KW-0472">Membrane</keyword>
<dbReference type="InterPro" id="IPR009056">
    <property type="entry name" value="Cyt_c-like_dom"/>
</dbReference>
<feature type="transmembrane region" description="Helical" evidence="14">
    <location>
        <begin position="15"/>
        <end position="41"/>
    </location>
</feature>
<evidence type="ECO:0000259" key="15">
    <source>
        <dbReference type="PROSITE" id="PS51007"/>
    </source>
</evidence>
<keyword evidence="10 14" id="KW-1133">Transmembrane helix</keyword>
<keyword evidence="11 13" id="KW-0408">Iron</keyword>
<evidence type="ECO:0000256" key="3">
    <source>
        <dbReference type="ARBA" id="ARBA00022448"/>
    </source>
</evidence>
<evidence type="ECO:0000256" key="6">
    <source>
        <dbReference type="ARBA" id="ARBA00022692"/>
    </source>
</evidence>
<organism evidence="16 17">
    <name type="scientific">Pseudodesulfovibrio senegalensis</name>
    <dbReference type="NCBI Taxonomy" id="1721087"/>
    <lineage>
        <taxon>Bacteria</taxon>
        <taxon>Pseudomonadati</taxon>
        <taxon>Thermodesulfobacteriota</taxon>
        <taxon>Desulfovibrionia</taxon>
        <taxon>Desulfovibrionales</taxon>
        <taxon>Desulfovibrionaceae</taxon>
    </lineage>
</organism>
<evidence type="ECO:0000256" key="5">
    <source>
        <dbReference type="ARBA" id="ARBA00022617"/>
    </source>
</evidence>
<dbReference type="Gene3D" id="1.10.3820.10">
    <property type="entry name" value="Di-heme elbow motif domain"/>
    <property type="match status" value="1"/>
</dbReference>
<dbReference type="SUPFAM" id="SSF46626">
    <property type="entry name" value="Cytochrome c"/>
    <property type="match status" value="1"/>
</dbReference>
<evidence type="ECO:0000256" key="1">
    <source>
        <dbReference type="ARBA" id="ARBA00004651"/>
    </source>
</evidence>
<dbReference type="SUPFAM" id="SSF48695">
    <property type="entry name" value="Multiheme cytochromes"/>
    <property type="match status" value="1"/>
</dbReference>
<evidence type="ECO:0000313" key="17">
    <source>
        <dbReference type="Proteomes" id="UP000438699"/>
    </source>
</evidence>
<feature type="transmembrane region" description="Helical" evidence="14">
    <location>
        <begin position="256"/>
        <end position="277"/>
    </location>
</feature>
<gene>
    <name evidence="16" type="ORF">F8A88_01270</name>
</gene>
<dbReference type="InterPro" id="IPR002585">
    <property type="entry name" value="Cyt-d_ubiquinol_oxidase_su_1"/>
</dbReference>
<name>A0A6N6N4E7_9BACT</name>
<protein>
    <submittedName>
        <fullName evidence="16">Cytochrome C</fullName>
    </submittedName>
</protein>
<dbReference type="GO" id="GO:0070069">
    <property type="term" value="C:cytochrome complex"/>
    <property type="evidence" value="ECO:0007669"/>
    <property type="project" value="InterPro"/>
</dbReference>
<feature type="transmembrane region" description="Helical" evidence="14">
    <location>
        <begin position="212"/>
        <end position="234"/>
    </location>
</feature>
<dbReference type="Pfam" id="PF01654">
    <property type="entry name" value="Cyt_bd_oxida_I"/>
    <property type="match status" value="1"/>
</dbReference>
<feature type="transmembrane region" description="Helical" evidence="14">
    <location>
        <begin position="284"/>
        <end position="304"/>
    </location>
</feature>
<keyword evidence="5 13" id="KW-0349">Heme</keyword>
<dbReference type="InterPro" id="IPR051829">
    <property type="entry name" value="Multiheme_Cytochr_ET"/>
</dbReference>
<evidence type="ECO:0000256" key="11">
    <source>
        <dbReference type="ARBA" id="ARBA00023004"/>
    </source>
</evidence>
<feature type="domain" description="Cytochrome c" evidence="15">
    <location>
        <begin position="352"/>
        <end position="452"/>
    </location>
</feature>
<comment type="caution">
    <text evidence="16">The sequence shown here is derived from an EMBL/GenBank/DDBJ whole genome shotgun (WGS) entry which is preliminary data.</text>
</comment>
<keyword evidence="3" id="KW-0813">Transport</keyword>
<feature type="transmembrane region" description="Helical" evidence="14">
    <location>
        <begin position="62"/>
        <end position="83"/>
    </location>
</feature>
<dbReference type="Proteomes" id="UP000438699">
    <property type="component" value="Unassembled WGS sequence"/>
</dbReference>
<evidence type="ECO:0000256" key="8">
    <source>
        <dbReference type="ARBA" id="ARBA00022729"/>
    </source>
</evidence>
<keyword evidence="9" id="KW-0249">Electron transport</keyword>
<reference evidence="16 17" key="1">
    <citation type="journal article" date="2017" name="Int. J. Syst. Evol. Microbiol.">
        <title>Desulfovibrio senegalensis sp. nov., a mesophilic sulfate reducer isolated from marine sediment.</title>
        <authorList>
            <person name="Thioye A."/>
            <person name="Gam Z.B.A."/>
            <person name="Mbengue M."/>
            <person name="Cayol J.L."/>
            <person name="Joseph-Bartoli M."/>
            <person name="Toure-Kane C."/>
            <person name="Labat M."/>
        </authorList>
    </citation>
    <scope>NUCLEOTIDE SEQUENCE [LARGE SCALE GENOMIC DNA]</scope>
    <source>
        <strain evidence="16 17">DSM 101509</strain>
    </source>
</reference>
<dbReference type="Gene3D" id="1.10.760.10">
    <property type="entry name" value="Cytochrome c-like domain"/>
    <property type="match status" value="1"/>
</dbReference>
<dbReference type="PROSITE" id="PS51007">
    <property type="entry name" value="CYTC"/>
    <property type="match status" value="1"/>
</dbReference>
<feature type="transmembrane region" description="Helical" evidence="14">
    <location>
        <begin position="133"/>
        <end position="157"/>
    </location>
</feature>
<keyword evidence="6 14" id="KW-0812">Transmembrane</keyword>
<dbReference type="InterPro" id="IPR038266">
    <property type="entry name" value="NapC/NirT_cytc_sf"/>
</dbReference>
<dbReference type="GO" id="GO:0046872">
    <property type="term" value="F:metal ion binding"/>
    <property type="evidence" value="ECO:0007669"/>
    <property type="project" value="UniProtKB-KW"/>
</dbReference>
<keyword evidence="17" id="KW-1185">Reference proteome</keyword>
<dbReference type="EMBL" id="WAIE01000001">
    <property type="protein sequence ID" value="KAB1442934.1"/>
    <property type="molecule type" value="Genomic_DNA"/>
</dbReference>
<dbReference type="PANTHER" id="PTHR35038:SF8">
    <property type="entry name" value="C-TYPE POLYHEME CYTOCHROME OMCC"/>
    <property type="match status" value="1"/>
</dbReference>
<dbReference type="RefSeq" id="WP_151149124.1">
    <property type="nucleotide sequence ID" value="NZ_WAIE01000001.1"/>
</dbReference>
<proteinExistence type="inferred from homology"/>
<evidence type="ECO:0000256" key="9">
    <source>
        <dbReference type="ARBA" id="ARBA00022982"/>
    </source>
</evidence>
<dbReference type="PANTHER" id="PTHR35038">
    <property type="entry name" value="DISSIMILATORY SULFITE REDUCTASE SIRA"/>
    <property type="match status" value="1"/>
</dbReference>
<keyword evidence="4" id="KW-1003">Cell membrane</keyword>
<feature type="transmembrane region" description="Helical" evidence="14">
    <location>
        <begin position="95"/>
        <end position="121"/>
    </location>
</feature>
<evidence type="ECO:0000313" key="16">
    <source>
        <dbReference type="EMBL" id="KAB1442934.1"/>
    </source>
</evidence>
<evidence type="ECO:0000256" key="13">
    <source>
        <dbReference type="PROSITE-ProRule" id="PRU00433"/>
    </source>
</evidence>
<evidence type="ECO:0000256" key="4">
    <source>
        <dbReference type="ARBA" id="ARBA00022475"/>
    </source>
</evidence>